<evidence type="ECO:0000256" key="7">
    <source>
        <dbReference type="ARBA" id="ARBA00047597"/>
    </source>
</evidence>
<evidence type="ECO:0000256" key="6">
    <source>
        <dbReference type="ARBA" id="ARBA00022803"/>
    </source>
</evidence>
<dbReference type="OrthoDB" id="9992984at2759"/>
<keyword evidence="6 8" id="KW-0802">TPR repeat</keyword>
<keyword evidence="5" id="KW-0677">Repeat</keyword>
<dbReference type="Proteomes" id="UP000663829">
    <property type="component" value="Unassembled WGS sequence"/>
</dbReference>
<dbReference type="SUPFAM" id="SSF48452">
    <property type="entry name" value="TPR-like"/>
    <property type="match status" value="3"/>
</dbReference>
<keyword evidence="3 9" id="KW-0808">Transferase</keyword>
<sequence length="993" mass="115575">MDEYVNIMCASDQYNKICGIFTDYETMEKKLLAQARMLNHQVIAFDFDEKLNERSMEELISNPEIRLFDIHSRISPNRLEVTDEFERTYKSTDALRWYSKDCFLFSSLNKCMRKQTGNVYDCDMVLFAVDLSTQIQLEWQKQRKEINGTLDLFHVYRGSNLPDMEINRIQNYRDKSITVKGFLSTTKSLNVARMFAANVVFDIEIDPKLENIIYADISTYSYIPDEEEILIDFDTSFRVADVVLDPMDNCWTVHLVSVNETEELIDAYINTKRSEQEDDIMIATGLVFFGHKDRACRLLKESLNSIDDNTQKIDIQCELGEIYTQSGEFTLAADHLREAHNLCTLFNPNYYRFHAISFWLAVMYTCLNDYHQALDHLAIRLEFPDPTPYSLPRLCSTSWTYSVTNEESLRFDPYRVAYEYLQMRLLQYKQNEDTCCKIHFCLGLILLKCGKEDITLQSLDESLLHIKASGHLLSAESTKFRILYYYYIGVIYESKEHYNKAKRYYRKIASILNCNGEQSENLTIIHVRIATCYAVQKLYTLAIQQYMRAFQHSIENGESILVGKVRAHLAICYLKAKQYNEALEQFIAVTALLDVTGRPFVEEIYLIIAETLLKINDTSEATTYYSKFLDRYDEIERDDCELWFDTCERIILTHLSYDQFDCSIVYAKKMLDSRIKKYPDYFEEIMNTQLMIGLCYHRSNDFQEAINYYKMAYDTLAKKKSSICTEEDDPLISYQGVLIQCTISIIYQAIHDYDLAISHANITLEAEEKRLSRDKITIASCYDFIGWCYYLKSEYDKALEFCTKGLHVLHTCASENDVRCCNIHHSLAAIWLELGDLKQSFSYCTESIRILTRNPDYENQKILTYFFLLLDRIRKRQNNASVILDSPEGSSDTSEPHGNAQLSFCPESVEVLQSERFVDMTSVLTMLASECNSGENVQKQSCFPSEDDIRRVLRAISFKVIGCFNEDNSLHTIQIQETEQPSALLYPMLSKLN</sequence>
<dbReference type="SUPFAM" id="SSF56399">
    <property type="entry name" value="ADP-ribosylation"/>
    <property type="match status" value="1"/>
</dbReference>
<comment type="catalytic activity">
    <reaction evidence="7 9">
        <text>L-arginyl-[protein] + NAD(+) = N(omega)-(ADP-D-ribosyl)-L-arginyl-[protein] + nicotinamide + H(+)</text>
        <dbReference type="Rhea" id="RHEA:19149"/>
        <dbReference type="Rhea" id="RHEA-COMP:10532"/>
        <dbReference type="Rhea" id="RHEA-COMP:15087"/>
        <dbReference type="ChEBI" id="CHEBI:15378"/>
        <dbReference type="ChEBI" id="CHEBI:17154"/>
        <dbReference type="ChEBI" id="CHEBI:29965"/>
        <dbReference type="ChEBI" id="CHEBI:57540"/>
        <dbReference type="ChEBI" id="CHEBI:142554"/>
        <dbReference type="EC" id="2.4.2.31"/>
    </reaction>
</comment>
<evidence type="ECO:0000313" key="10">
    <source>
        <dbReference type="EMBL" id="CAF1197674.1"/>
    </source>
</evidence>
<name>A0A814W4X0_9BILA</name>
<gene>
    <name evidence="10" type="ORF">GPM918_LOCUS23551</name>
    <name evidence="11" type="ORF">SRO942_LOCUS23548</name>
</gene>
<dbReference type="InterPro" id="IPR000768">
    <property type="entry name" value="ART"/>
</dbReference>
<protein>
    <recommendedName>
        <fullName evidence="9">NAD(P)(+)--arginine ADP-ribosyltransferase</fullName>
        <ecNumber evidence="9">2.4.2.31</ecNumber>
    </recommendedName>
    <alternativeName>
        <fullName evidence="9">Mono(ADP-ribosyl)transferase</fullName>
    </alternativeName>
</protein>
<dbReference type="GO" id="GO:0106274">
    <property type="term" value="F:NAD+-protein-arginine ADP-ribosyltransferase activity"/>
    <property type="evidence" value="ECO:0007669"/>
    <property type="project" value="UniProtKB-EC"/>
</dbReference>
<dbReference type="Proteomes" id="UP000681722">
    <property type="component" value="Unassembled WGS sequence"/>
</dbReference>
<dbReference type="AlphaFoldDB" id="A0A814W4X0"/>
<organism evidence="10 12">
    <name type="scientific">Didymodactylos carnosus</name>
    <dbReference type="NCBI Taxonomy" id="1234261"/>
    <lineage>
        <taxon>Eukaryota</taxon>
        <taxon>Metazoa</taxon>
        <taxon>Spiralia</taxon>
        <taxon>Gnathifera</taxon>
        <taxon>Rotifera</taxon>
        <taxon>Eurotatoria</taxon>
        <taxon>Bdelloidea</taxon>
        <taxon>Philodinida</taxon>
        <taxon>Philodinidae</taxon>
        <taxon>Didymodactylos</taxon>
    </lineage>
</organism>
<dbReference type="EMBL" id="CAJOBC010008451">
    <property type="protein sequence ID" value="CAF3962012.1"/>
    <property type="molecule type" value="Genomic_DNA"/>
</dbReference>
<comment type="similarity">
    <text evidence="1 9">Belongs to the Arg-specific ADP-ribosyltransferase family.</text>
</comment>
<dbReference type="Pfam" id="PF13176">
    <property type="entry name" value="TPR_7"/>
    <property type="match status" value="1"/>
</dbReference>
<evidence type="ECO:0000256" key="1">
    <source>
        <dbReference type="ARBA" id="ARBA00009558"/>
    </source>
</evidence>
<evidence type="ECO:0000256" key="9">
    <source>
        <dbReference type="RuleBase" id="RU361228"/>
    </source>
</evidence>
<evidence type="ECO:0000256" key="2">
    <source>
        <dbReference type="ARBA" id="ARBA00022676"/>
    </source>
</evidence>
<dbReference type="Gene3D" id="1.25.40.10">
    <property type="entry name" value="Tetratricopeptide repeat domain"/>
    <property type="match status" value="4"/>
</dbReference>
<evidence type="ECO:0000256" key="3">
    <source>
        <dbReference type="ARBA" id="ARBA00022679"/>
    </source>
</evidence>
<keyword evidence="2 9" id="KW-0328">Glycosyltransferase</keyword>
<comment type="caution">
    <text evidence="10">The sequence shown here is derived from an EMBL/GenBank/DDBJ whole genome shotgun (WGS) entry which is preliminary data.</text>
</comment>
<evidence type="ECO:0000313" key="12">
    <source>
        <dbReference type="Proteomes" id="UP000663829"/>
    </source>
</evidence>
<dbReference type="Pfam" id="PF13181">
    <property type="entry name" value="TPR_8"/>
    <property type="match status" value="1"/>
</dbReference>
<reference evidence="10" key="1">
    <citation type="submission" date="2021-02" db="EMBL/GenBank/DDBJ databases">
        <authorList>
            <person name="Nowell W R."/>
        </authorList>
    </citation>
    <scope>NUCLEOTIDE SEQUENCE</scope>
</reference>
<evidence type="ECO:0000313" key="11">
    <source>
        <dbReference type="EMBL" id="CAF3962012.1"/>
    </source>
</evidence>
<keyword evidence="12" id="KW-1185">Reference proteome</keyword>
<dbReference type="InterPro" id="IPR019734">
    <property type="entry name" value="TPR_rpt"/>
</dbReference>
<keyword evidence="9" id="KW-0521">NADP</keyword>
<accession>A0A814W4X0</accession>
<dbReference type="Gene3D" id="3.90.176.10">
    <property type="entry name" value="Toxin ADP-ribosyltransferase, Chain A, domain 1"/>
    <property type="match status" value="1"/>
</dbReference>
<dbReference type="InterPro" id="IPR011990">
    <property type="entry name" value="TPR-like_helical_dom_sf"/>
</dbReference>
<keyword evidence="9" id="KW-0520">NAD</keyword>
<dbReference type="PROSITE" id="PS50005">
    <property type="entry name" value="TPR"/>
    <property type="match status" value="1"/>
</dbReference>
<keyword evidence="4" id="KW-0548">Nucleotidyltransferase</keyword>
<evidence type="ECO:0000256" key="4">
    <source>
        <dbReference type="ARBA" id="ARBA00022695"/>
    </source>
</evidence>
<evidence type="ECO:0000256" key="8">
    <source>
        <dbReference type="PROSITE-ProRule" id="PRU00339"/>
    </source>
</evidence>
<feature type="repeat" description="TPR" evidence="8">
    <location>
        <begin position="686"/>
        <end position="719"/>
    </location>
</feature>
<dbReference type="PANTHER" id="PTHR45641:SF1">
    <property type="entry name" value="AAA+ ATPASE DOMAIN-CONTAINING PROTEIN"/>
    <property type="match status" value="1"/>
</dbReference>
<dbReference type="PROSITE" id="PS51996">
    <property type="entry name" value="TR_MART"/>
    <property type="match status" value="1"/>
</dbReference>
<dbReference type="EMBL" id="CAJNOQ010008452">
    <property type="protein sequence ID" value="CAF1197674.1"/>
    <property type="molecule type" value="Genomic_DNA"/>
</dbReference>
<dbReference type="SMART" id="SM00028">
    <property type="entry name" value="TPR"/>
    <property type="match status" value="10"/>
</dbReference>
<evidence type="ECO:0000256" key="5">
    <source>
        <dbReference type="ARBA" id="ARBA00022737"/>
    </source>
</evidence>
<dbReference type="EC" id="2.4.2.31" evidence="9"/>
<proteinExistence type="inferred from homology"/>
<dbReference type="Pfam" id="PF01129">
    <property type="entry name" value="ART"/>
    <property type="match status" value="1"/>
</dbReference>
<dbReference type="GO" id="GO:0016779">
    <property type="term" value="F:nucleotidyltransferase activity"/>
    <property type="evidence" value="ECO:0007669"/>
    <property type="project" value="UniProtKB-KW"/>
</dbReference>
<dbReference type="PANTHER" id="PTHR45641">
    <property type="entry name" value="TETRATRICOPEPTIDE REPEAT PROTEIN (AFU_ORTHOLOGUE AFUA_6G03870)"/>
    <property type="match status" value="1"/>
</dbReference>